<protein>
    <submittedName>
        <fullName evidence="1">Uncharacterized protein</fullName>
    </submittedName>
</protein>
<dbReference type="Proteomes" id="UP001234989">
    <property type="component" value="Chromosome 2"/>
</dbReference>
<keyword evidence="2" id="KW-1185">Reference proteome</keyword>
<evidence type="ECO:0000313" key="1">
    <source>
        <dbReference type="EMBL" id="WMV16623.1"/>
    </source>
</evidence>
<evidence type="ECO:0000313" key="2">
    <source>
        <dbReference type="Proteomes" id="UP001234989"/>
    </source>
</evidence>
<proteinExistence type="predicted"/>
<name>A0AAF0Q599_SOLVR</name>
<dbReference type="AlphaFoldDB" id="A0AAF0Q599"/>
<sequence length="83" mass="9094">MHDETNPGAYMHFGVTKGFVGGFEQFWGPNRIGVFPNAKSVAPLFSPAVVTSEFSATSTEFVRFNEAAIMDEALSSDNRTQVF</sequence>
<dbReference type="EMBL" id="CP133613">
    <property type="protein sequence ID" value="WMV16623.1"/>
    <property type="molecule type" value="Genomic_DNA"/>
</dbReference>
<gene>
    <name evidence="1" type="ORF">MTR67_010008</name>
</gene>
<reference evidence="1" key="1">
    <citation type="submission" date="2023-08" db="EMBL/GenBank/DDBJ databases">
        <title>A de novo genome assembly of Solanum verrucosum Schlechtendal, a Mexican diploid species geographically isolated from the other diploid A-genome species in potato relatives.</title>
        <authorList>
            <person name="Hosaka K."/>
        </authorList>
    </citation>
    <scope>NUCLEOTIDE SEQUENCE</scope>
    <source>
        <tissue evidence="1">Young leaves</tissue>
    </source>
</reference>
<accession>A0AAF0Q599</accession>
<organism evidence="1 2">
    <name type="scientific">Solanum verrucosum</name>
    <dbReference type="NCBI Taxonomy" id="315347"/>
    <lineage>
        <taxon>Eukaryota</taxon>
        <taxon>Viridiplantae</taxon>
        <taxon>Streptophyta</taxon>
        <taxon>Embryophyta</taxon>
        <taxon>Tracheophyta</taxon>
        <taxon>Spermatophyta</taxon>
        <taxon>Magnoliopsida</taxon>
        <taxon>eudicotyledons</taxon>
        <taxon>Gunneridae</taxon>
        <taxon>Pentapetalae</taxon>
        <taxon>asterids</taxon>
        <taxon>lamiids</taxon>
        <taxon>Solanales</taxon>
        <taxon>Solanaceae</taxon>
        <taxon>Solanoideae</taxon>
        <taxon>Solaneae</taxon>
        <taxon>Solanum</taxon>
    </lineage>
</organism>